<comment type="caution">
    <text evidence="1">The sequence shown here is derived from an EMBL/GenBank/DDBJ whole genome shotgun (WGS) entry which is preliminary data.</text>
</comment>
<accession>A0A399CWM6</accession>
<dbReference type="Proteomes" id="UP000266441">
    <property type="component" value="Unassembled WGS sequence"/>
</dbReference>
<name>A0A399CWM6_9BACT</name>
<keyword evidence="2" id="KW-1185">Reference proteome</keyword>
<dbReference type="InterPro" id="IPR012657">
    <property type="entry name" value="23S_rRNA-intervening_sequence"/>
</dbReference>
<evidence type="ECO:0000313" key="2">
    <source>
        <dbReference type="Proteomes" id="UP000266441"/>
    </source>
</evidence>
<dbReference type="InterPro" id="IPR036583">
    <property type="entry name" value="23S_rRNA_IVS_sf"/>
</dbReference>
<proteinExistence type="predicted"/>
<evidence type="ECO:0000313" key="1">
    <source>
        <dbReference type="EMBL" id="RIH64104.1"/>
    </source>
</evidence>
<dbReference type="NCBIfam" id="NF008911">
    <property type="entry name" value="PRK12275.1-2"/>
    <property type="match status" value="1"/>
</dbReference>
<gene>
    <name evidence="1" type="ORF">D1164_16215</name>
</gene>
<dbReference type="OrthoDB" id="9811959at2"/>
<dbReference type="SUPFAM" id="SSF158446">
    <property type="entry name" value="IVS-encoded protein-like"/>
    <property type="match status" value="1"/>
</dbReference>
<dbReference type="Gene3D" id="1.20.1440.60">
    <property type="entry name" value="23S rRNA-intervening sequence"/>
    <property type="match status" value="1"/>
</dbReference>
<reference evidence="1 2" key="1">
    <citation type="journal article" date="2015" name="Int. J. Syst. Evol. Microbiol.">
        <title>Mariniphaga sediminis sp. nov., isolated from coastal sediment.</title>
        <authorList>
            <person name="Wang F.Q."/>
            <person name="Shen Q.Y."/>
            <person name="Chen G.J."/>
            <person name="Du Z.J."/>
        </authorList>
    </citation>
    <scope>NUCLEOTIDE SEQUENCE [LARGE SCALE GENOMIC DNA]</scope>
    <source>
        <strain evidence="1 2">SY21</strain>
    </source>
</reference>
<dbReference type="RefSeq" id="WP_119350936.1">
    <property type="nucleotide sequence ID" value="NZ_QWET01000013.1"/>
</dbReference>
<dbReference type="Pfam" id="PF05635">
    <property type="entry name" value="23S_rRNA_IVP"/>
    <property type="match status" value="1"/>
</dbReference>
<dbReference type="EMBL" id="QWET01000013">
    <property type="protein sequence ID" value="RIH64104.1"/>
    <property type="molecule type" value="Genomic_DNA"/>
</dbReference>
<sequence>MNKFKELKVWQKAIQLVTKIYSRTSNFPKEEMYGIVSQIRRCAVSIPSNIAEGAGRGGKKEFSHFLDIARGSSFELETQLIISKELGFLNQFNFDNLYSELDEIQKMITGLQKSMI</sequence>
<organism evidence="1 2">
    <name type="scientific">Mariniphaga sediminis</name>
    <dbReference type="NCBI Taxonomy" id="1628158"/>
    <lineage>
        <taxon>Bacteria</taxon>
        <taxon>Pseudomonadati</taxon>
        <taxon>Bacteroidota</taxon>
        <taxon>Bacteroidia</taxon>
        <taxon>Marinilabiliales</taxon>
        <taxon>Prolixibacteraceae</taxon>
        <taxon>Mariniphaga</taxon>
    </lineage>
</organism>
<dbReference type="NCBIfam" id="TIGR02436">
    <property type="entry name" value="four helix bundle protein"/>
    <property type="match status" value="1"/>
</dbReference>
<dbReference type="AlphaFoldDB" id="A0A399CWM6"/>
<dbReference type="PANTHER" id="PTHR38471:SF2">
    <property type="entry name" value="FOUR HELIX BUNDLE PROTEIN"/>
    <property type="match status" value="1"/>
</dbReference>
<dbReference type="PANTHER" id="PTHR38471">
    <property type="entry name" value="FOUR HELIX BUNDLE PROTEIN"/>
    <property type="match status" value="1"/>
</dbReference>
<dbReference type="CDD" id="cd16377">
    <property type="entry name" value="23S_rRNA_IVP_like"/>
    <property type="match status" value="1"/>
</dbReference>
<protein>
    <submittedName>
        <fullName evidence="1">Four helix bundle protein</fullName>
    </submittedName>
</protein>